<name>A0A382K411_9ZZZZ</name>
<dbReference type="AlphaFoldDB" id="A0A382K411"/>
<reference evidence="1" key="1">
    <citation type="submission" date="2018-05" db="EMBL/GenBank/DDBJ databases">
        <authorList>
            <person name="Lanie J.A."/>
            <person name="Ng W.-L."/>
            <person name="Kazmierczak K.M."/>
            <person name="Andrzejewski T.M."/>
            <person name="Davidsen T.M."/>
            <person name="Wayne K.J."/>
            <person name="Tettelin H."/>
            <person name="Glass J.I."/>
            <person name="Rusch D."/>
            <person name="Podicherti R."/>
            <person name="Tsui H.-C.T."/>
            <person name="Winkler M.E."/>
        </authorList>
    </citation>
    <scope>NUCLEOTIDE SEQUENCE</scope>
</reference>
<dbReference type="EMBL" id="UINC01078125">
    <property type="protein sequence ID" value="SVC18899.1"/>
    <property type="molecule type" value="Genomic_DNA"/>
</dbReference>
<organism evidence="1">
    <name type="scientific">marine metagenome</name>
    <dbReference type="NCBI Taxonomy" id="408172"/>
    <lineage>
        <taxon>unclassified sequences</taxon>
        <taxon>metagenomes</taxon>
        <taxon>ecological metagenomes</taxon>
    </lineage>
</organism>
<gene>
    <name evidence="1" type="ORF">METZ01_LOCUS271753</name>
</gene>
<evidence type="ECO:0000313" key="1">
    <source>
        <dbReference type="EMBL" id="SVC18899.1"/>
    </source>
</evidence>
<protein>
    <submittedName>
        <fullName evidence="1">Uncharacterized protein</fullName>
    </submittedName>
</protein>
<feature type="non-terminal residue" evidence="1">
    <location>
        <position position="35"/>
    </location>
</feature>
<proteinExistence type="predicted"/>
<accession>A0A382K411</accession>
<sequence length="35" mass="4005">MNIYSIRNLITGNGAVWLKLNTSDLEHMVKETVSR</sequence>